<evidence type="ECO:0000256" key="1">
    <source>
        <dbReference type="SAM" id="Coils"/>
    </source>
</evidence>
<protein>
    <submittedName>
        <fullName evidence="2">Uncharacterized protein</fullName>
    </submittedName>
</protein>
<dbReference type="Proteomes" id="UP000011776">
    <property type="component" value="Unassembled WGS sequence"/>
</dbReference>
<accession>M3I8V7</accession>
<sequence length="65" mass="7755">MIRNILFDRDGFLSRKETLDQQIEDLILENENLTRSIKDSGLKIESLRENLEANKEQTVFLEKRF</sequence>
<comment type="caution">
    <text evidence="2">The sequence shown here is derived from an EMBL/GenBank/DDBJ whole genome shotgun (WGS) entry which is preliminary data.</text>
</comment>
<keyword evidence="1" id="KW-0175">Coiled coil</keyword>
<evidence type="ECO:0000313" key="3">
    <source>
        <dbReference type="Proteomes" id="UP000011776"/>
    </source>
</evidence>
<feature type="coiled-coil region" evidence="1">
    <location>
        <begin position="16"/>
        <end position="64"/>
    </location>
</feature>
<organism evidence="2 3">
    <name type="scientific">Leptospira interrogans serovar Grippotyphosa str. LT2186</name>
    <dbReference type="NCBI Taxonomy" id="1001599"/>
    <lineage>
        <taxon>Bacteria</taxon>
        <taxon>Pseudomonadati</taxon>
        <taxon>Spirochaetota</taxon>
        <taxon>Spirochaetia</taxon>
        <taxon>Leptospirales</taxon>
        <taxon>Leptospiraceae</taxon>
        <taxon>Leptospira</taxon>
    </lineage>
</organism>
<proteinExistence type="predicted"/>
<dbReference type="AlphaFoldDB" id="M3I8V7"/>
<name>M3I8V7_LEPIR</name>
<dbReference type="EMBL" id="AFME02000112">
    <property type="protein sequence ID" value="EMG12272.1"/>
    <property type="molecule type" value="Genomic_DNA"/>
</dbReference>
<dbReference type="BioCyc" id="LINT1001599:G11K9-1761-MONOMER"/>
<reference evidence="2 3" key="1">
    <citation type="submission" date="2013-02" db="EMBL/GenBank/DDBJ databases">
        <authorList>
            <person name="Harkins D.M."/>
            <person name="Durkin A.S."/>
            <person name="Brinkac L.M."/>
            <person name="Haft D.H."/>
            <person name="Selengut J.D."/>
            <person name="Sanka R."/>
            <person name="DePew J."/>
            <person name="Purushe J."/>
            <person name="Tulsiani S.M."/>
            <person name="Graham G.C."/>
            <person name="Burns M.-A."/>
            <person name="Dohnt M.F."/>
            <person name="Smythe L.D."/>
            <person name="McKay D.B."/>
            <person name="Craig S.B."/>
            <person name="Vinetz J.M."/>
            <person name="Sutton G.G."/>
            <person name="Nierman W.C."/>
            <person name="Fouts D.E."/>
        </authorList>
    </citation>
    <scope>NUCLEOTIDE SEQUENCE [LARGE SCALE GENOMIC DNA]</scope>
    <source>
        <strain evidence="2 3">LT2186</strain>
    </source>
</reference>
<gene>
    <name evidence="2" type="ORF">LEP1GSC151_1347</name>
</gene>
<evidence type="ECO:0000313" key="2">
    <source>
        <dbReference type="EMBL" id="EMG12272.1"/>
    </source>
</evidence>